<dbReference type="InterPro" id="IPR014756">
    <property type="entry name" value="Ig_E-set"/>
</dbReference>
<dbReference type="Gene3D" id="2.60.40.10">
    <property type="entry name" value="Immunoglobulins"/>
    <property type="match status" value="5"/>
</dbReference>
<dbReference type="SUPFAM" id="SSF81296">
    <property type="entry name" value="E set domains"/>
    <property type="match status" value="5"/>
</dbReference>
<dbReference type="InterPro" id="IPR011659">
    <property type="entry name" value="WD40"/>
</dbReference>
<dbReference type="InterPro" id="IPR011042">
    <property type="entry name" value="6-blade_b-propeller_TolB-like"/>
</dbReference>
<feature type="chain" id="PRO_5003685120" evidence="1">
    <location>
        <begin position="26"/>
        <end position="915"/>
    </location>
</feature>
<dbReference type="OrthoDB" id="104607at2"/>
<dbReference type="SUPFAM" id="SSF69304">
    <property type="entry name" value="Tricorn protease N-terminal domain"/>
    <property type="match status" value="1"/>
</dbReference>
<dbReference type="HOGENOM" id="CLU_318051_0_0_0"/>
<evidence type="ECO:0000313" key="2">
    <source>
        <dbReference type="EMBL" id="AFL89173.1"/>
    </source>
</evidence>
<dbReference type="AlphaFoldDB" id="I3ZIV5"/>
<sequence>MITARRSPFRLNLYLLLLASLAIVAGCGDSAKSTPAAAAPGISSLSPATITAGAASFSLTVTGSGFVSGSAVQWNGSGRTTTYTSPTQLSAAIAASDVAAAGTAQIVIANPDGQKSSASTFTVNATLPLPTVTTLSPASAAAGSSGFTLTVNGTGYRQGSQVVWNGSRIVTTTVVSATQVTAVIPASFLATPGSAAVAVANTDTGDTSSTLAFTITSARPVLTSLSPATATAGSAAVTLTVNGTGFISGATVAWAGSARPTTFVSPTQLSAAVPASDLASAGLTNVDVVQAGVRSTNQLPFTVVATAPSLASLSPTSVRAGSAGFDLTVIGTGFTAGAAVSFNGGTKPTTFVSATQLRAAITTGDLAAAGSVTVSVIQGTAPASNTLSFTVTPAAPVISSLSPTGVVAGAPATTLTVNGSGFSASSVVKWNGTALTTTVRNGTLLEAAVPAANLTSAATISITVENPSNEGGLSNAVTFAVSAPVSGKIVQLLSTSYNGGNSNVNQGNSPPNLSQDGRYVTFASYATDIFAGDTNRQTDGFLRDTCVGSAPAGCVPSIARITQDPETFYLNGAYRYLVLSSNARYALFEATDFRRIDLRDNCIGASACSPSVTHINYIPGDPNLATPSSCCSALSPDGRYIVFSALVTNPDNTSSRAIFVRDTCTGVAGCTPSSTRVALGSGATPPRQPFQSDISSGGRYILFRTAGNDIIPTYSTALHLFLQDTCIGAPTGCTITYTAMDVRADGTEGDGNLANEALASEEPSFSKDGRYVVFSSTDSHMIAGSVSTNTPRVYVRDTCVGAPSGCVPSTTLATDPAATSRSFIGFRSISEHGRYVVYIQEGRNSAGAFTETPMVRDTCLGAPAGCSPSTSKASADPDNVVGATQLVFIYPSISADGHYVAFMGGGQVYLAQTGY</sequence>
<keyword evidence="3" id="KW-1185">Reference proteome</keyword>
<reference evidence="2 3" key="1">
    <citation type="submission" date="2012-06" db="EMBL/GenBank/DDBJ databases">
        <title>Complete genome of Terriglobus roseus DSM 18391.</title>
        <authorList>
            <consortium name="US DOE Joint Genome Institute (JGI-PGF)"/>
            <person name="Lucas S."/>
            <person name="Copeland A."/>
            <person name="Lapidus A."/>
            <person name="Glavina del Rio T."/>
            <person name="Dalin E."/>
            <person name="Tice H."/>
            <person name="Bruce D."/>
            <person name="Goodwin L."/>
            <person name="Pitluck S."/>
            <person name="Peters L."/>
            <person name="Mikhailova N."/>
            <person name="Munk A.C.C."/>
            <person name="Kyrpides N."/>
            <person name="Mavromatis K."/>
            <person name="Ivanova N."/>
            <person name="Brettin T."/>
            <person name="Detter J.C."/>
            <person name="Han C."/>
            <person name="Larimer F."/>
            <person name="Land M."/>
            <person name="Hauser L."/>
            <person name="Markowitz V."/>
            <person name="Cheng J.-F."/>
            <person name="Hugenholtz P."/>
            <person name="Woyke T."/>
            <person name="Wu D."/>
            <person name="Brambilla E."/>
            <person name="Klenk H.-P."/>
            <person name="Eisen J.A."/>
        </authorList>
    </citation>
    <scope>NUCLEOTIDE SEQUENCE [LARGE SCALE GENOMIC DNA]</scope>
    <source>
        <strain evidence="3">DSM 18391 / NRRL B-41598 / KBS 63</strain>
    </source>
</reference>
<dbReference type="eggNOG" id="COG3391">
    <property type="taxonomic scope" value="Bacteria"/>
</dbReference>
<dbReference type="KEGG" id="trs:Terro_2938"/>
<proteinExistence type="predicted"/>
<dbReference type="PROSITE" id="PS51257">
    <property type="entry name" value="PROKAR_LIPOPROTEIN"/>
    <property type="match status" value="1"/>
</dbReference>
<dbReference type="RefSeq" id="WP_014786437.1">
    <property type="nucleotide sequence ID" value="NC_018014.1"/>
</dbReference>
<accession>I3ZIV5</accession>
<feature type="signal peptide" evidence="1">
    <location>
        <begin position="1"/>
        <end position="25"/>
    </location>
</feature>
<organism evidence="2 3">
    <name type="scientific">Terriglobus roseus (strain DSM 18391 / NRRL B-41598 / KBS 63)</name>
    <dbReference type="NCBI Taxonomy" id="926566"/>
    <lineage>
        <taxon>Bacteria</taxon>
        <taxon>Pseudomonadati</taxon>
        <taxon>Acidobacteriota</taxon>
        <taxon>Terriglobia</taxon>
        <taxon>Terriglobales</taxon>
        <taxon>Acidobacteriaceae</taxon>
        <taxon>Terriglobus</taxon>
    </lineage>
</organism>
<dbReference type="Proteomes" id="UP000006056">
    <property type="component" value="Chromosome"/>
</dbReference>
<dbReference type="eggNOG" id="COG0823">
    <property type="taxonomic scope" value="Bacteria"/>
</dbReference>
<evidence type="ECO:0000256" key="1">
    <source>
        <dbReference type="SAM" id="SignalP"/>
    </source>
</evidence>
<dbReference type="CDD" id="cd00603">
    <property type="entry name" value="IPT_PCSR"/>
    <property type="match status" value="1"/>
</dbReference>
<gene>
    <name evidence="2" type="ordered locus">Terro_2938</name>
</gene>
<protein>
    <submittedName>
        <fullName evidence="2">WD40-like beta propeller repeat protein</fullName>
    </submittedName>
</protein>
<evidence type="ECO:0000313" key="3">
    <source>
        <dbReference type="Proteomes" id="UP000006056"/>
    </source>
</evidence>
<name>I3ZIV5_TERRK</name>
<dbReference type="PATRIC" id="fig|926566.3.peg.2932"/>
<dbReference type="Gene3D" id="2.120.10.30">
    <property type="entry name" value="TolB, C-terminal domain"/>
    <property type="match status" value="1"/>
</dbReference>
<dbReference type="EMBL" id="CP003379">
    <property type="protein sequence ID" value="AFL89173.1"/>
    <property type="molecule type" value="Genomic_DNA"/>
</dbReference>
<dbReference type="STRING" id="926566.Terro_2938"/>
<dbReference type="InterPro" id="IPR013783">
    <property type="entry name" value="Ig-like_fold"/>
</dbReference>
<dbReference type="Pfam" id="PF07676">
    <property type="entry name" value="PD40"/>
    <property type="match status" value="1"/>
</dbReference>
<keyword evidence="1" id="KW-0732">Signal</keyword>